<evidence type="ECO:0000313" key="4">
    <source>
        <dbReference type="Proteomes" id="UP000324133"/>
    </source>
</evidence>
<reference evidence="3 4" key="1">
    <citation type="submission" date="2019-07" db="EMBL/GenBank/DDBJ databases">
        <title>Rufibacter sp. nov., isolated from lake sediment.</title>
        <authorList>
            <person name="Qu J.-H."/>
        </authorList>
    </citation>
    <scope>NUCLEOTIDE SEQUENCE [LARGE SCALE GENOMIC DNA]</scope>
    <source>
        <strain evidence="3 4">NBS58-1</strain>
    </source>
</reference>
<dbReference type="PROSITE" id="PS51257">
    <property type="entry name" value="PROKAR_LIPOPROTEIN"/>
    <property type="match status" value="1"/>
</dbReference>
<name>A0A5B6TC76_9BACT</name>
<keyword evidence="1" id="KW-0732">Signal</keyword>
<evidence type="ECO:0000256" key="1">
    <source>
        <dbReference type="SAM" id="SignalP"/>
    </source>
</evidence>
<dbReference type="Gene3D" id="3.10.450.50">
    <property type="match status" value="1"/>
</dbReference>
<keyword evidence="4" id="KW-1185">Reference proteome</keyword>
<feature type="signal peptide" evidence="1">
    <location>
        <begin position="1"/>
        <end position="28"/>
    </location>
</feature>
<dbReference type="Proteomes" id="UP000324133">
    <property type="component" value="Unassembled WGS sequence"/>
</dbReference>
<dbReference type="SUPFAM" id="SSF54427">
    <property type="entry name" value="NTF2-like"/>
    <property type="match status" value="1"/>
</dbReference>
<feature type="domain" description="DUF4440" evidence="2">
    <location>
        <begin position="40"/>
        <end position="146"/>
    </location>
</feature>
<dbReference type="Pfam" id="PF14534">
    <property type="entry name" value="DUF4440"/>
    <property type="match status" value="1"/>
</dbReference>
<comment type="caution">
    <text evidence="3">The sequence shown here is derived from an EMBL/GenBank/DDBJ whole genome shotgun (WGS) entry which is preliminary data.</text>
</comment>
<feature type="chain" id="PRO_5023088823" evidence="1">
    <location>
        <begin position="29"/>
        <end position="152"/>
    </location>
</feature>
<protein>
    <submittedName>
        <fullName evidence="3">DUF4440 domain-containing protein</fullName>
    </submittedName>
</protein>
<sequence>MIKNSTLFNTAGLWLLLLVLGTSCTVSQKSADQDREAIEGVMRQQSEAWNKGDLVGYMQTYWHSDSLVFIGKNGPTYGWEKTLQNYQKGYPSQEAMGKLTFTLLKKDRLSRDAYFVVGKWHLARTVGVLQGHFSLVFRKIAGKWKIVADHSS</sequence>
<dbReference type="InterPro" id="IPR027843">
    <property type="entry name" value="DUF4440"/>
</dbReference>
<dbReference type="AlphaFoldDB" id="A0A5B6TC76"/>
<proteinExistence type="predicted"/>
<dbReference type="EMBL" id="VKKY01000002">
    <property type="protein sequence ID" value="KAA3438069.1"/>
    <property type="molecule type" value="Genomic_DNA"/>
</dbReference>
<accession>A0A5B6TC76</accession>
<evidence type="ECO:0000313" key="3">
    <source>
        <dbReference type="EMBL" id="KAA3438069.1"/>
    </source>
</evidence>
<gene>
    <name evidence="3" type="ORF">FOA19_12400</name>
</gene>
<evidence type="ECO:0000259" key="2">
    <source>
        <dbReference type="Pfam" id="PF14534"/>
    </source>
</evidence>
<dbReference type="RefSeq" id="WP_149091132.1">
    <property type="nucleotide sequence ID" value="NZ_VKKY01000002.1"/>
</dbReference>
<dbReference type="OrthoDB" id="120856at2"/>
<dbReference type="InterPro" id="IPR032710">
    <property type="entry name" value="NTF2-like_dom_sf"/>
</dbReference>
<organism evidence="3 4">
    <name type="scientific">Rufibacter hautae</name>
    <dbReference type="NCBI Taxonomy" id="2595005"/>
    <lineage>
        <taxon>Bacteria</taxon>
        <taxon>Pseudomonadati</taxon>
        <taxon>Bacteroidota</taxon>
        <taxon>Cytophagia</taxon>
        <taxon>Cytophagales</taxon>
        <taxon>Hymenobacteraceae</taxon>
        <taxon>Rufibacter</taxon>
    </lineage>
</organism>